<accession>A0AAD5SV07</accession>
<dbReference type="InterPro" id="IPR029063">
    <property type="entry name" value="SAM-dependent_MTases_sf"/>
</dbReference>
<dbReference type="Pfam" id="PF13649">
    <property type="entry name" value="Methyltransf_25"/>
    <property type="match status" value="1"/>
</dbReference>
<sequence>MVENQPKAVSSDLSKQESLQPAISIDAVDFTRQYHGVKDSDYILPSDVGEQARLEQQILVLKKLFIIDCDSKSSDVVCEGARELLDTPGQKVLDIGCANGWWLNSVGKAYPAAELYGVDLAPSVVEAATQYLPQAKFFAENVVTGLSFDDNTFDYVHQRYLVFGLPKNQYPAVIRELIRVTKSGGWIELVEPDVNTFNAGPVDKQLTTAVHGLIAYRELDKSLGSNLENHIIEAIKDTNIHTDNIKKSTISLPYNWDGPIGEMVARDFKEAYGNMEDYLHKQLGITREEYRNLVDSLFNEWKSFKTFSKYKDFLLDSFDATEYANRIIQTPDGNEFHRTDIASALAKLSLSIDHLNKELHDQVATHYEDLLQQVANLDVLETSLESIRDGINTVNSSFGRVKTKIREMYQQIKDQTDELELVQAGTDMLRHIQRFFALTRRLEVYLNEGGSPGLSQAAGCVKEIEMLLAEVDLTGIEIVDPEIVKLGSLKASIISQGSKELEEGLKSQNQVVIASGLQIFYNLGEISKKTKYIVDEFLTTINKEIQSALNVQTLSKEIKEKHAQTAQGKKGVEIVNVSGLEYTSNLWKRLESLMDILYENTIKCYNLERVLSRKRDPLTQAAYIDQIVEDDMNGVHIVKYYWKSVSQMFEKEIRTAVKFGYPKLLRLFHDLFSRLNIINTSSLNPSTTQNQIKNLENTWTKNFAESTILLKALASFETAYLRESLARLLDPVNQAFPEKSASSSSLSSRPGPTSGRDNVEKLLRAISREFEISKFDTHLFKPVIKNAQKAVNMYTMRSEHSVAADSSVFNVPSGSGTTAASATPSQMVNIDVINSLWALADGIWNIVEDFESHQDELEDGFASGGLLNESIDAVQKLVQSVAESLIAGITRDVELTMVKIHKEDFNRSSKVAANDQSLSQYVIEVGSKLRWVQREIMSRLYCGDDTKEWYKAVGTRLIDFFLRQASLIRPLNTEVGKLKLTTDMTQLEFILNQWISPTSLKLDVAMGSSYKALRSFRQLLFLDMSQVAATHHTADIPKVVVAHHLIVRAHPLIHLPITAFGWTELGYSDWLDVHSEDDAVKLLGQCLNMYMDDVRKQGGREYRVEFVA</sequence>
<keyword evidence="10" id="KW-1185">Reference proteome</keyword>
<evidence type="ECO:0000256" key="5">
    <source>
        <dbReference type="SAM" id="MobiDB-lite"/>
    </source>
</evidence>
<dbReference type="PANTHER" id="PTHR13228">
    <property type="entry name" value="CONSERVED OLIGOMERIC GOLGI COMPLEX COMPONENT 5"/>
    <property type="match status" value="1"/>
</dbReference>
<keyword evidence="3" id="KW-0333">Golgi apparatus</keyword>
<dbReference type="AlphaFoldDB" id="A0AAD5SV07"/>
<evidence type="ECO:0000256" key="4">
    <source>
        <dbReference type="ARBA" id="ARBA00023136"/>
    </source>
</evidence>
<evidence type="ECO:0000313" key="10">
    <source>
        <dbReference type="Proteomes" id="UP001211907"/>
    </source>
</evidence>
<dbReference type="PANTHER" id="PTHR13228:SF3">
    <property type="entry name" value="CONSERVED OLIGOMERIC GOLGI COMPLEX SUBUNIT 5"/>
    <property type="match status" value="1"/>
</dbReference>
<dbReference type="GO" id="GO:0000139">
    <property type="term" value="C:Golgi membrane"/>
    <property type="evidence" value="ECO:0007669"/>
    <property type="project" value="UniProtKB-SubCell"/>
</dbReference>
<dbReference type="CDD" id="cd02440">
    <property type="entry name" value="AdoMet_MTases"/>
    <property type="match status" value="1"/>
</dbReference>
<feature type="domain" description="Methyltransferase" evidence="7">
    <location>
        <begin position="92"/>
        <end position="185"/>
    </location>
</feature>
<comment type="caution">
    <text evidence="9">The sequence shown here is derived from an EMBL/GenBank/DDBJ whole genome shotgun (WGS) entry which is preliminary data.</text>
</comment>
<keyword evidence="4" id="KW-0472">Membrane</keyword>
<dbReference type="Gene3D" id="3.40.50.150">
    <property type="entry name" value="Vaccinia Virus protein VP39"/>
    <property type="match status" value="1"/>
</dbReference>
<evidence type="ECO:0000256" key="2">
    <source>
        <dbReference type="ARBA" id="ARBA00020974"/>
    </source>
</evidence>
<protein>
    <recommendedName>
        <fullName evidence="2">Conserved oligomeric Golgi complex subunit 5</fullName>
    </recommendedName>
</protein>
<dbReference type="SUPFAM" id="SSF53335">
    <property type="entry name" value="S-adenosyl-L-methionine-dependent methyltransferases"/>
    <property type="match status" value="1"/>
</dbReference>
<dbReference type="InterPro" id="IPR041698">
    <property type="entry name" value="Methyltransf_25"/>
</dbReference>
<evidence type="ECO:0000256" key="3">
    <source>
        <dbReference type="ARBA" id="ARBA00023034"/>
    </source>
</evidence>
<feature type="domain" description="Conserved oligomeric Golgi complex subunit 5 N-terminal" evidence="6">
    <location>
        <begin position="312"/>
        <end position="442"/>
    </location>
</feature>
<feature type="region of interest" description="Disordered" evidence="5">
    <location>
        <begin position="738"/>
        <end position="758"/>
    </location>
</feature>
<evidence type="ECO:0000259" key="7">
    <source>
        <dbReference type="Pfam" id="PF13649"/>
    </source>
</evidence>
<evidence type="ECO:0000313" key="9">
    <source>
        <dbReference type="EMBL" id="KAJ3110915.1"/>
    </source>
</evidence>
<name>A0AAD5SV07_9FUNG</name>
<dbReference type="Proteomes" id="UP001211907">
    <property type="component" value="Unassembled WGS sequence"/>
</dbReference>
<gene>
    <name evidence="9" type="primary">COG5</name>
    <name evidence="9" type="ORF">HK100_002871</name>
</gene>
<dbReference type="InterPro" id="IPR019465">
    <property type="entry name" value="Cog5"/>
</dbReference>
<dbReference type="GO" id="GO:0006891">
    <property type="term" value="P:intra-Golgi vesicle-mediated transport"/>
    <property type="evidence" value="ECO:0007669"/>
    <property type="project" value="InterPro"/>
</dbReference>
<feature type="non-terminal residue" evidence="9">
    <location>
        <position position="1"/>
    </location>
</feature>
<proteinExistence type="predicted"/>
<dbReference type="GO" id="GO:0017119">
    <property type="term" value="C:Golgi transport complex"/>
    <property type="evidence" value="ECO:0007669"/>
    <property type="project" value="InterPro"/>
</dbReference>
<dbReference type="Pfam" id="PF10392">
    <property type="entry name" value="COG5_N"/>
    <property type="match status" value="1"/>
</dbReference>
<reference evidence="9" key="1">
    <citation type="submission" date="2020-05" db="EMBL/GenBank/DDBJ databases">
        <title>Phylogenomic resolution of chytrid fungi.</title>
        <authorList>
            <person name="Stajich J.E."/>
            <person name="Amses K."/>
            <person name="Simmons R."/>
            <person name="Seto K."/>
            <person name="Myers J."/>
            <person name="Bonds A."/>
            <person name="Quandt C.A."/>
            <person name="Barry K."/>
            <person name="Liu P."/>
            <person name="Grigoriev I."/>
            <person name="Longcore J.E."/>
            <person name="James T.Y."/>
        </authorList>
    </citation>
    <scope>NUCLEOTIDE SEQUENCE</scope>
    <source>
        <strain evidence="9">JEL0513</strain>
    </source>
</reference>
<evidence type="ECO:0000259" key="6">
    <source>
        <dbReference type="Pfam" id="PF10392"/>
    </source>
</evidence>
<dbReference type="InterPro" id="IPR048485">
    <property type="entry name" value="COG5_helical"/>
</dbReference>
<comment type="subcellular location">
    <subcellularLocation>
        <location evidence="1">Golgi apparatus membrane</location>
        <topology evidence="1">Peripheral membrane protein</topology>
    </subcellularLocation>
</comment>
<evidence type="ECO:0000259" key="8">
    <source>
        <dbReference type="Pfam" id="PF20649"/>
    </source>
</evidence>
<organism evidence="9 10">
    <name type="scientific">Physocladia obscura</name>
    <dbReference type="NCBI Taxonomy" id="109957"/>
    <lineage>
        <taxon>Eukaryota</taxon>
        <taxon>Fungi</taxon>
        <taxon>Fungi incertae sedis</taxon>
        <taxon>Chytridiomycota</taxon>
        <taxon>Chytridiomycota incertae sedis</taxon>
        <taxon>Chytridiomycetes</taxon>
        <taxon>Chytridiales</taxon>
        <taxon>Chytriomycetaceae</taxon>
        <taxon>Physocladia</taxon>
    </lineage>
</organism>
<evidence type="ECO:0000256" key="1">
    <source>
        <dbReference type="ARBA" id="ARBA00004395"/>
    </source>
</evidence>
<feature type="domain" description="Conserved oligomeric Golgi complex subunit 5 helical" evidence="8">
    <location>
        <begin position="473"/>
        <end position="672"/>
    </location>
</feature>
<dbReference type="EMBL" id="JADGJH010001683">
    <property type="protein sequence ID" value="KAJ3110915.1"/>
    <property type="molecule type" value="Genomic_DNA"/>
</dbReference>
<dbReference type="InterPro" id="IPR049176">
    <property type="entry name" value="COG5_N"/>
</dbReference>
<dbReference type="Pfam" id="PF20649">
    <property type="entry name" value="COG5_C"/>
    <property type="match status" value="1"/>
</dbReference>